<dbReference type="PROSITE" id="PS50835">
    <property type="entry name" value="IG_LIKE"/>
    <property type="match status" value="2"/>
</dbReference>
<name>A0A9D3N4V1_9TELE</name>
<dbReference type="PANTHER" id="PTHR46013:SF4">
    <property type="entry name" value="B-CELL RECEPTOR CD22-RELATED"/>
    <property type="match status" value="1"/>
</dbReference>
<keyword evidence="1" id="KW-0472">Membrane</keyword>
<accession>A0A9D3N4V1</accession>
<dbReference type="Proteomes" id="UP000824219">
    <property type="component" value="Linkage Group LG26"/>
</dbReference>
<dbReference type="InterPro" id="IPR003599">
    <property type="entry name" value="Ig_sub"/>
</dbReference>
<feature type="transmembrane region" description="Helical" evidence="1">
    <location>
        <begin position="211"/>
        <end position="233"/>
    </location>
</feature>
<keyword evidence="5" id="KW-1185">Reference proteome</keyword>
<dbReference type="SMART" id="SM00409">
    <property type="entry name" value="IG"/>
    <property type="match status" value="2"/>
</dbReference>
<sequence>MSLKWTPPSFLLVLLMISGVVVAQHDGSVYYTQKYICAGRGSTVTMSCNLHSKVVKAFWSKDFLDLSSDSKYKDRVQHINTQHDCSLRLRDVTKDDHGIYYCMFVTSAGERFQGAEVSLSVTELEVEILNRVIEGDAVTVSCKTRCRLTTTPIFSWYKNGHRLLTYNKLLRLQSVRHEDAGNYSCAILGHNYQSPAVALEVQYLSSGQVKIFGVAVGVVLCVVAAFLAGVFCMRRKRQNTSNHENVHSSPPEDPYMALDPRFISSDYANLTTAGNQQ</sequence>
<dbReference type="Pfam" id="PF13927">
    <property type="entry name" value="Ig_3"/>
    <property type="match status" value="1"/>
</dbReference>
<dbReference type="InterPro" id="IPR007110">
    <property type="entry name" value="Ig-like_dom"/>
</dbReference>
<dbReference type="InterPro" id="IPR013783">
    <property type="entry name" value="Ig-like_fold"/>
</dbReference>
<comment type="caution">
    <text evidence="4">The sequence shown here is derived from an EMBL/GenBank/DDBJ whole genome shotgun (WGS) entry which is preliminary data.</text>
</comment>
<dbReference type="PANTHER" id="PTHR46013">
    <property type="entry name" value="VASCULAR CELL ADHESION MOLECULE 1"/>
    <property type="match status" value="1"/>
</dbReference>
<protein>
    <recommendedName>
        <fullName evidence="3">Ig-like domain-containing protein</fullName>
    </recommendedName>
</protein>
<proteinExistence type="predicted"/>
<dbReference type="SUPFAM" id="SSF48726">
    <property type="entry name" value="Immunoglobulin"/>
    <property type="match status" value="2"/>
</dbReference>
<evidence type="ECO:0000256" key="1">
    <source>
        <dbReference type="SAM" id="Phobius"/>
    </source>
</evidence>
<dbReference type="Pfam" id="PF07686">
    <property type="entry name" value="V-set"/>
    <property type="match status" value="1"/>
</dbReference>
<evidence type="ECO:0000259" key="3">
    <source>
        <dbReference type="PROSITE" id="PS50835"/>
    </source>
</evidence>
<reference evidence="4 5" key="1">
    <citation type="submission" date="2021-06" db="EMBL/GenBank/DDBJ databases">
        <title>Chromosome-level genome assembly of the red-tail catfish (Hemibagrus wyckioides).</title>
        <authorList>
            <person name="Shao F."/>
        </authorList>
    </citation>
    <scope>NUCLEOTIDE SEQUENCE [LARGE SCALE GENOMIC DNA]</scope>
    <source>
        <strain evidence="4">EC202008001</strain>
        <tissue evidence="4">Blood</tissue>
    </source>
</reference>
<keyword evidence="2" id="KW-0732">Signal</keyword>
<dbReference type="OrthoDB" id="10012075at2759"/>
<organism evidence="4 5">
    <name type="scientific">Hemibagrus wyckioides</name>
    <dbReference type="NCBI Taxonomy" id="337641"/>
    <lineage>
        <taxon>Eukaryota</taxon>
        <taxon>Metazoa</taxon>
        <taxon>Chordata</taxon>
        <taxon>Craniata</taxon>
        <taxon>Vertebrata</taxon>
        <taxon>Euteleostomi</taxon>
        <taxon>Actinopterygii</taxon>
        <taxon>Neopterygii</taxon>
        <taxon>Teleostei</taxon>
        <taxon>Ostariophysi</taxon>
        <taxon>Siluriformes</taxon>
        <taxon>Bagridae</taxon>
        <taxon>Hemibagrus</taxon>
    </lineage>
</organism>
<keyword evidence="1" id="KW-0812">Transmembrane</keyword>
<dbReference type="InterPro" id="IPR003598">
    <property type="entry name" value="Ig_sub2"/>
</dbReference>
<dbReference type="CDD" id="cd00096">
    <property type="entry name" value="Ig"/>
    <property type="match status" value="1"/>
</dbReference>
<gene>
    <name evidence="4" type="ORF">KOW79_020962</name>
</gene>
<feature type="domain" description="Ig-like" evidence="3">
    <location>
        <begin position="134"/>
        <end position="202"/>
    </location>
</feature>
<dbReference type="SMART" id="SM00408">
    <property type="entry name" value="IGc2"/>
    <property type="match status" value="2"/>
</dbReference>
<feature type="domain" description="Ig-like" evidence="3">
    <location>
        <begin position="8"/>
        <end position="118"/>
    </location>
</feature>
<evidence type="ECO:0000313" key="5">
    <source>
        <dbReference type="Proteomes" id="UP000824219"/>
    </source>
</evidence>
<evidence type="ECO:0000313" key="4">
    <source>
        <dbReference type="EMBL" id="KAG7316096.1"/>
    </source>
</evidence>
<dbReference type="EMBL" id="JAHKSW010000026">
    <property type="protein sequence ID" value="KAG7316096.1"/>
    <property type="molecule type" value="Genomic_DNA"/>
</dbReference>
<dbReference type="AlphaFoldDB" id="A0A9D3N4V1"/>
<dbReference type="Gene3D" id="2.60.40.10">
    <property type="entry name" value="Immunoglobulins"/>
    <property type="match status" value="2"/>
</dbReference>
<evidence type="ECO:0000256" key="2">
    <source>
        <dbReference type="SAM" id="SignalP"/>
    </source>
</evidence>
<dbReference type="InterPro" id="IPR036179">
    <property type="entry name" value="Ig-like_dom_sf"/>
</dbReference>
<feature type="chain" id="PRO_5039490106" description="Ig-like domain-containing protein" evidence="2">
    <location>
        <begin position="24"/>
        <end position="277"/>
    </location>
</feature>
<feature type="signal peptide" evidence="2">
    <location>
        <begin position="1"/>
        <end position="23"/>
    </location>
</feature>
<dbReference type="InterPro" id="IPR013106">
    <property type="entry name" value="Ig_V-set"/>
</dbReference>
<keyword evidence="1" id="KW-1133">Transmembrane helix</keyword>